<dbReference type="EMBL" id="VDFR01000110">
    <property type="protein sequence ID" value="TNC40356.1"/>
    <property type="molecule type" value="Genomic_DNA"/>
</dbReference>
<dbReference type="EMBL" id="VDFR01000245">
    <property type="protein sequence ID" value="TNC26609.1"/>
    <property type="molecule type" value="Genomic_DNA"/>
</dbReference>
<dbReference type="Proteomes" id="UP000306740">
    <property type="component" value="Unassembled WGS sequence"/>
</dbReference>
<dbReference type="OrthoDB" id="8221452at2"/>
<dbReference type="AlphaFoldDB" id="A0A5C4MIQ1"/>
<keyword evidence="1" id="KW-0620">Polyamine biosynthesis</keyword>
<dbReference type="SUPFAM" id="SSF53335">
    <property type="entry name" value="S-adenosyl-L-methionine-dependent methyltransferases"/>
    <property type="match status" value="1"/>
</dbReference>
<evidence type="ECO:0000313" key="2">
    <source>
        <dbReference type="EMBL" id="TNC26609.1"/>
    </source>
</evidence>
<evidence type="ECO:0000256" key="1">
    <source>
        <dbReference type="ARBA" id="ARBA00023115"/>
    </source>
</evidence>
<dbReference type="InterPro" id="IPR029063">
    <property type="entry name" value="SAM-dependent_MTases_sf"/>
</dbReference>
<dbReference type="Gene3D" id="3.40.50.150">
    <property type="entry name" value="Vaccinia Virus protein VP39"/>
    <property type="match status" value="1"/>
</dbReference>
<organism evidence="3 4">
    <name type="scientific">Mumia zhuanghuii</name>
    <dbReference type="NCBI Taxonomy" id="2585211"/>
    <lineage>
        <taxon>Bacteria</taxon>
        <taxon>Bacillati</taxon>
        <taxon>Actinomycetota</taxon>
        <taxon>Actinomycetes</taxon>
        <taxon>Propionibacteriales</taxon>
        <taxon>Nocardioidaceae</taxon>
        <taxon>Mumia</taxon>
    </lineage>
</organism>
<evidence type="ECO:0000313" key="3">
    <source>
        <dbReference type="EMBL" id="TNC40356.1"/>
    </source>
</evidence>
<dbReference type="RefSeq" id="WP_139106679.1">
    <property type="nucleotide sequence ID" value="NZ_VDFR01000110.1"/>
</dbReference>
<name>A0A5C4MIQ1_9ACTN</name>
<comment type="caution">
    <text evidence="3">The sequence shown here is derived from an EMBL/GenBank/DDBJ whole genome shotgun (WGS) entry which is preliminary data.</text>
</comment>
<dbReference type="PANTHER" id="PTHR43317:SF1">
    <property type="entry name" value="THERMOSPERMINE SYNTHASE ACAULIS5"/>
    <property type="match status" value="1"/>
</dbReference>
<dbReference type="PANTHER" id="PTHR43317">
    <property type="entry name" value="THERMOSPERMINE SYNTHASE ACAULIS5"/>
    <property type="match status" value="1"/>
</dbReference>
<sequence>MDRASTPYDVRDGLTLVPEPGRSHAFTLRVGGADQSHVDLADPTRLVFEYVQRIADTLDLLRPPPDRIGVVHVGGAGLTLPRYVAVTRPRSAQVVLEPDADLTAYVRDHLPLPSRSGIKVRPVDGRTGLAGLRDAYADVVVVDAFEGPVVPPDLTTAEAFGEVARVLRPDGVLLANIADRGPFAYARRVLAAARTAFAETVVTAEPATLKGRRFGNVLLVASRAPLPVQAMSRRAASSVFPYRVLAGPDLDSVLGGGARFTDADAEASPAPPGGATFFA</sequence>
<dbReference type="GO" id="GO:0006596">
    <property type="term" value="P:polyamine biosynthetic process"/>
    <property type="evidence" value="ECO:0007669"/>
    <property type="project" value="UniProtKB-KW"/>
</dbReference>
<accession>A0A5C4MIQ1</accession>
<gene>
    <name evidence="3" type="ORF">FHE65_23360</name>
    <name evidence="2" type="ORF">FHE65_34565</name>
</gene>
<evidence type="ECO:0000313" key="4">
    <source>
        <dbReference type="Proteomes" id="UP000306740"/>
    </source>
</evidence>
<protein>
    <submittedName>
        <fullName evidence="3">Spermidine synthase</fullName>
    </submittedName>
</protein>
<dbReference type="NCBIfam" id="NF037959">
    <property type="entry name" value="MFS_SpdSyn"/>
    <property type="match status" value="1"/>
</dbReference>
<reference evidence="3 4" key="1">
    <citation type="submission" date="2019-05" db="EMBL/GenBank/DDBJ databases">
        <title>Mumia sp. nov., isolated from the intestinal contents of plateau pika (Ochotona curzoniae) in the Qinghai-Tibet plateau of China.</title>
        <authorList>
            <person name="Tian Z."/>
        </authorList>
    </citation>
    <scope>NUCLEOTIDE SEQUENCE [LARGE SCALE GENOMIC DNA]</scope>
    <source>
        <strain evidence="4">527</strain>
        <strain evidence="3">Z527</strain>
    </source>
</reference>
<proteinExistence type="predicted"/>